<evidence type="ECO:0000313" key="6">
    <source>
        <dbReference type="Proteomes" id="UP000655225"/>
    </source>
</evidence>
<keyword evidence="4" id="KW-0325">Glycoprotein</keyword>
<dbReference type="EMBL" id="JABCRI010000011">
    <property type="protein sequence ID" value="KAF8397903.1"/>
    <property type="molecule type" value="Genomic_DNA"/>
</dbReference>
<dbReference type="PANTHER" id="PTHR22835:SF677">
    <property type="entry name" value="ACETYLAJMALAN ESTERASE-LIKE"/>
    <property type="match status" value="1"/>
</dbReference>
<keyword evidence="2" id="KW-0732">Signal</keyword>
<dbReference type="OMA" id="SICHTHA"/>
<dbReference type="InterPro" id="IPR035669">
    <property type="entry name" value="SGNH_plant_lipase-like"/>
</dbReference>
<evidence type="ECO:0000256" key="1">
    <source>
        <dbReference type="ARBA" id="ARBA00008668"/>
    </source>
</evidence>
<dbReference type="InterPro" id="IPR001087">
    <property type="entry name" value="GDSL"/>
</dbReference>
<comment type="similarity">
    <text evidence="1">Belongs to the 'GDSL' lipolytic enzyme family.</text>
</comment>
<dbReference type="Pfam" id="PF00657">
    <property type="entry name" value="Lipase_GDSL"/>
    <property type="match status" value="1"/>
</dbReference>
<dbReference type="OrthoDB" id="1600564at2759"/>
<dbReference type="SUPFAM" id="SSF52266">
    <property type="entry name" value="SGNH hydrolase"/>
    <property type="match status" value="1"/>
</dbReference>
<gene>
    <name evidence="5" type="ORF">HHK36_016828</name>
</gene>
<name>A0A835DBV7_TETSI</name>
<dbReference type="Proteomes" id="UP000655225">
    <property type="component" value="Unassembled WGS sequence"/>
</dbReference>
<dbReference type="Gene3D" id="3.40.50.1110">
    <property type="entry name" value="SGNH hydrolase"/>
    <property type="match status" value="1"/>
</dbReference>
<protein>
    <submittedName>
        <fullName evidence="5">Uncharacterized protein</fullName>
    </submittedName>
</protein>
<evidence type="ECO:0000256" key="2">
    <source>
        <dbReference type="ARBA" id="ARBA00022729"/>
    </source>
</evidence>
<dbReference type="InterPro" id="IPR036514">
    <property type="entry name" value="SGNH_hydro_sf"/>
</dbReference>
<dbReference type="GO" id="GO:0016788">
    <property type="term" value="F:hydrolase activity, acting on ester bonds"/>
    <property type="evidence" value="ECO:0007669"/>
    <property type="project" value="InterPro"/>
</dbReference>
<proteinExistence type="inferred from homology"/>
<keyword evidence="3" id="KW-0378">Hydrolase</keyword>
<reference evidence="5 6" key="1">
    <citation type="submission" date="2020-04" db="EMBL/GenBank/DDBJ databases">
        <title>Plant Genome Project.</title>
        <authorList>
            <person name="Zhang R.-G."/>
        </authorList>
    </citation>
    <scope>NUCLEOTIDE SEQUENCE [LARGE SCALE GENOMIC DNA]</scope>
    <source>
        <strain evidence="5">YNK0</strain>
        <tissue evidence="5">Leaf</tissue>
    </source>
</reference>
<comment type="caution">
    <text evidence="5">The sequence shown here is derived from an EMBL/GenBank/DDBJ whole genome shotgun (WGS) entry which is preliminary data.</text>
</comment>
<dbReference type="PANTHER" id="PTHR22835">
    <property type="entry name" value="ZINC FINGER FYVE DOMAIN CONTAINING PROTEIN"/>
    <property type="match status" value="1"/>
</dbReference>
<evidence type="ECO:0000313" key="5">
    <source>
        <dbReference type="EMBL" id="KAF8397903.1"/>
    </source>
</evidence>
<evidence type="ECO:0000256" key="4">
    <source>
        <dbReference type="ARBA" id="ARBA00023180"/>
    </source>
</evidence>
<organism evidence="5 6">
    <name type="scientific">Tetracentron sinense</name>
    <name type="common">Spur-leaf</name>
    <dbReference type="NCBI Taxonomy" id="13715"/>
    <lineage>
        <taxon>Eukaryota</taxon>
        <taxon>Viridiplantae</taxon>
        <taxon>Streptophyta</taxon>
        <taxon>Embryophyta</taxon>
        <taxon>Tracheophyta</taxon>
        <taxon>Spermatophyta</taxon>
        <taxon>Magnoliopsida</taxon>
        <taxon>Trochodendrales</taxon>
        <taxon>Trochodendraceae</taxon>
        <taxon>Tetracentron</taxon>
    </lineage>
</organism>
<evidence type="ECO:0000256" key="3">
    <source>
        <dbReference type="ARBA" id="ARBA00022801"/>
    </source>
</evidence>
<dbReference type="AlphaFoldDB" id="A0A835DBV7"/>
<keyword evidence="6" id="KW-1185">Reference proteome</keyword>
<dbReference type="CDD" id="cd01837">
    <property type="entry name" value="SGNH_plant_lipase_like"/>
    <property type="match status" value="1"/>
</dbReference>
<accession>A0A835DBV7</accession>
<sequence>MSTAETCICFTAFGTDLLVNPYRDKNADFTHGVNFAVAGSTSLTSVLEGKKIISVYKQFPLYPARLVHDPSPFHLFNVCRNHVVELEVINDESQSNEVVWRWSTDLDSYYLIKLLFSNQSLNTPASTTITIYNSLLGVLKISGDLHSSTMASSFLFLLLLSFSLFLRPSVPQPTICPFEAIYQFGDSISDTGNLIREGPAGARSYAARLPYGETTFHRPTGRCSNGLLMIDYLASALGLPLLNPYLERNVPFGHGVNFAVAGSTALNSSFFAERNIHVPQSNIPLSMQLHWFRTHLSSICHTHADCARILERALVMVGEIGGNDYNYGFFQGKPIEEIRTYVPHVVRAITDGVREVIRAGAKRVVVPGNFPIGCIPIYLTSFPSGDPRAYDDMRCLRGLNEFAELHNSVLQRALDELRREYPNVVILYADYYTAFQSVLRRATYLGFDESSLMKACCGIGGEHNYDGSRMCGSPGVPVCPNPAQHIHWDGVHLTQEAYRHMSEWIVGDILSRIQCV</sequence>